<reference evidence="2" key="1">
    <citation type="submission" date="2012-05" db="EMBL/GenBank/DDBJ databases">
        <authorList>
            <person name="Krishnakumar V."/>
            <person name="Cheung F."/>
            <person name="Xiao Y."/>
            <person name="Chan A."/>
            <person name="Moskal W.A."/>
            <person name="Town C.D."/>
        </authorList>
    </citation>
    <scope>NUCLEOTIDE SEQUENCE</scope>
</reference>
<dbReference type="EMBL" id="BT136878">
    <property type="protein sequence ID" value="AFK36673.1"/>
    <property type="molecule type" value="mRNA"/>
</dbReference>
<evidence type="ECO:0000313" key="2">
    <source>
        <dbReference type="EMBL" id="AFK36673.1"/>
    </source>
</evidence>
<accession>I3S8T1</accession>
<organism evidence="2">
    <name type="scientific">Medicago truncatula</name>
    <name type="common">Barrel medic</name>
    <name type="synonym">Medicago tribuloides</name>
    <dbReference type="NCBI Taxonomy" id="3880"/>
    <lineage>
        <taxon>Eukaryota</taxon>
        <taxon>Viridiplantae</taxon>
        <taxon>Streptophyta</taxon>
        <taxon>Embryophyta</taxon>
        <taxon>Tracheophyta</taxon>
        <taxon>Spermatophyta</taxon>
        <taxon>Magnoliopsida</taxon>
        <taxon>eudicotyledons</taxon>
        <taxon>Gunneridae</taxon>
        <taxon>Pentapetalae</taxon>
        <taxon>rosids</taxon>
        <taxon>fabids</taxon>
        <taxon>Fabales</taxon>
        <taxon>Fabaceae</taxon>
        <taxon>Papilionoideae</taxon>
        <taxon>50 kb inversion clade</taxon>
        <taxon>NPAAA clade</taxon>
        <taxon>Hologalegina</taxon>
        <taxon>IRL clade</taxon>
        <taxon>Trifolieae</taxon>
        <taxon>Medicago</taxon>
    </lineage>
</organism>
<dbReference type="AlphaFoldDB" id="I3S8T1"/>
<feature type="region of interest" description="Disordered" evidence="1">
    <location>
        <begin position="23"/>
        <end position="59"/>
    </location>
</feature>
<protein>
    <submittedName>
        <fullName evidence="2">Uncharacterized protein</fullName>
    </submittedName>
</protein>
<evidence type="ECO:0000256" key="1">
    <source>
        <dbReference type="SAM" id="MobiDB-lite"/>
    </source>
</evidence>
<name>I3S8T1_MEDTR</name>
<proteinExistence type="evidence at transcript level"/>
<sequence length="132" mass="14297">MESGSGNPRSSFFQSRRQKFPLNASTATHHRSKVSTFSQRATPPPTTGSNNNASTSDFNDDDSSFGVLLGTCSYMCPGKLIPDYFVLLCVGFWRAGNFCFEIGSWCLTAFLSGGLWCFSGGLGVKGARLVWS</sequence>